<keyword evidence="7" id="KW-0808">Transferase</keyword>
<evidence type="ECO:0000256" key="8">
    <source>
        <dbReference type="ARBA" id="ARBA00022741"/>
    </source>
</evidence>
<dbReference type="FunFam" id="1.10.510.10:FF:000068">
    <property type="entry name" value="STE20/SPS1-related proline-alanine-rich protein kinase"/>
    <property type="match status" value="1"/>
</dbReference>
<dbReference type="SMART" id="SM00220">
    <property type="entry name" value="S_TKc"/>
    <property type="match status" value="1"/>
</dbReference>
<keyword evidence="11" id="KW-0007">Acetylation</keyword>
<evidence type="ECO:0000256" key="15">
    <source>
        <dbReference type="SAM" id="MobiDB-lite"/>
    </source>
</evidence>
<dbReference type="AlphaFoldDB" id="A0AAJ7J1K8"/>
<proteinExistence type="inferred from homology"/>
<keyword evidence="4" id="KW-0963">Cytoplasm</keyword>
<evidence type="ECO:0000256" key="3">
    <source>
        <dbReference type="ARBA" id="ARBA00012513"/>
    </source>
</evidence>
<dbReference type="GeneID" id="108626006"/>
<evidence type="ECO:0000256" key="6">
    <source>
        <dbReference type="ARBA" id="ARBA00022553"/>
    </source>
</evidence>
<dbReference type="Pfam" id="PF12202">
    <property type="entry name" value="OSR1_C"/>
    <property type="match status" value="1"/>
</dbReference>
<comment type="catalytic activity">
    <reaction evidence="12">
        <text>L-threonyl-[protein] + ATP = O-phospho-L-threonyl-[protein] + ADP + H(+)</text>
        <dbReference type="Rhea" id="RHEA:46608"/>
        <dbReference type="Rhea" id="RHEA-COMP:11060"/>
        <dbReference type="Rhea" id="RHEA-COMP:11605"/>
        <dbReference type="ChEBI" id="CHEBI:15378"/>
        <dbReference type="ChEBI" id="CHEBI:30013"/>
        <dbReference type="ChEBI" id="CHEBI:30616"/>
        <dbReference type="ChEBI" id="CHEBI:61977"/>
        <dbReference type="ChEBI" id="CHEBI:456216"/>
        <dbReference type="EC" id="2.7.11.1"/>
    </reaction>
</comment>
<dbReference type="GO" id="GO:0005737">
    <property type="term" value="C:cytoplasm"/>
    <property type="evidence" value="ECO:0007669"/>
    <property type="project" value="UniProtKB-SubCell"/>
</dbReference>
<keyword evidence="17" id="KW-1185">Reference proteome</keyword>
<dbReference type="InterPro" id="IPR011009">
    <property type="entry name" value="Kinase-like_dom_sf"/>
</dbReference>
<keyword evidence="6" id="KW-0597">Phosphoprotein</keyword>
<gene>
    <name evidence="18" type="primary">LOC108626006</name>
</gene>
<sequence>MAADLYANGSVKSTSGRITGGMRQRKTGTLGAAAPVSTEEERLKFQDNRFLTTLVLGRNRKISPDVLPSCSPGIFRQKSFRAQTPPKSAPANHHRGGSGAGADPRGPREPPSTKTAVGNGNGNGSARSKNSVLQLARSARGTSKHARLSSALANKMASSSSTTVVQGWPNTKDDYELKEVIGVGATAVVHAAYCIPRQEKCAIKRINLEKWNTSMDELLKEIQAMSSCNHENVVTYYTSFVVKEELWLVLRLLEGGSLLDIIKHKTRTTNCKHGVFDEATIATVLREVLKGLEYFHSNGQIHRDIKAGNILLGEDGTVQIADFGVSAWLATGRDLSRQKVRHTFVGTPCWMAPEVMEQVREDHGYDFKADIWSLGITAIEMASGTAPYHKYPPMKVLMLTLQNDPPTLDTAADDKDQYKAYGKTFRKMIVDCLQKDPTKRPTATELLKHPFFKKAKDKKYLQQTLVACGPSLETRVQKASKRQPGTSGRLHRTVTGEWVWSSEEEDSSASSGDEGKEALPVNTIENASSSEEDQEEEFFGQVKSARSHMAVPVNEQNVPINLVLRLRNQKRELNDIRFEFAVGVDSAEGIAAELVGAGLVDGKDIVVIAANLQKLIDSAGQLRTVTFSLNSGHAPNEVPDDKALIGFAQISITD</sequence>
<accession>A0AAJ7J1K8</accession>
<dbReference type="Gene3D" id="3.10.20.90">
    <property type="entry name" value="Phosphatidylinositol 3-kinase Catalytic Subunit, Chain A, domain 1"/>
    <property type="match status" value="1"/>
</dbReference>
<dbReference type="RefSeq" id="XP_017881887.1">
    <property type="nucleotide sequence ID" value="XM_018026398.2"/>
</dbReference>
<dbReference type="SUPFAM" id="SSF56112">
    <property type="entry name" value="Protein kinase-like (PK-like)"/>
    <property type="match status" value="1"/>
</dbReference>
<dbReference type="FunFam" id="3.30.200.20:FF:000114">
    <property type="entry name" value="serine/threonine-protein kinase OSR1 isoform X1"/>
    <property type="match status" value="1"/>
</dbReference>
<evidence type="ECO:0000256" key="5">
    <source>
        <dbReference type="ARBA" id="ARBA00022527"/>
    </source>
</evidence>
<comment type="subcellular location">
    <subcellularLocation>
        <location evidence="1">Cytoplasm</location>
    </subcellularLocation>
</comment>
<keyword evidence="8 14" id="KW-0547">Nucleotide-binding</keyword>
<evidence type="ECO:0000256" key="13">
    <source>
        <dbReference type="ARBA" id="ARBA00048679"/>
    </source>
</evidence>
<dbReference type="Gene3D" id="3.30.200.20">
    <property type="entry name" value="Phosphorylase Kinase, domain 1"/>
    <property type="match status" value="1"/>
</dbReference>
<dbReference type="PROSITE" id="PS00107">
    <property type="entry name" value="PROTEIN_KINASE_ATP"/>
    <property type="match status" value="1"/>
</dbReference>
<organism evidence="17 18">
    <name type="scientific">Ceratina calcarata</name>
    <dbReference type="NCBI Taxonomy" id="156304"/>
    <lineage>
        <taxon>Eukaryota</taxon>
        <taxon>Metazoa</taxon>
        <taxon>Ecdysozoa</taxon>
        <taxon>Arthropoda</taxon>
        <taxon>Hexapoda</taxon>
        <taxon>Insecta</taxon>
        <taxon>Pterygota</taxon>
        <taxon>Neoptera</taxon>
        <taxon>Endopterygota</taxon>
        <taxon>Hymenoptera</taxon>
        <taxon>Apocrita</taxon>
        <taxon>Aculeata</taxon>
        <taxon>Apoidea</taxon>
        <taxon>Anthophila</taxon>
        <taxon>Apidae</taxon>
        <taxon>Ceratina</taxon>
        <taxon>Zadontomerus</taxon>
    </lineage>
</organism>
<name>A0AAJ7J1K8_9HYME</name>
<dbReference type="PANTHER" id="PTHR48012:SF16">
    <property type="entry name" value="NON-SPECIFIC SERINE_THREONINE PROTEIN KINASE"/>
    <property type="match status" value="1"/>
</dbReference>
<protein>
    <recommendedName>
        <fullName evidence="3">non-specific serine/threonine protein kinase</fullName>
        <ecNumber evidence="3">2.7.11.1</ecNumber>
    </recommendedName>
</protein>
<feature type="region of interest" description="Disordered" evidence="15">
    <location>
        <begin position="1"/>
        <end position="38"/>
    </location>
</feature>
<dbReference type="Pfam" id="PF00069">
    <property type="entry name" value="Pkinase"/>
    <property type="match status" value="1"/>
</dbReference>
<keyword evidence="10 14" id="KW-0067">ATP-binding</keyword>
<comment type="similarity">
    <text evidence="2">Belongs to the protein kinase superfamily. STE Ser/Thr protein kinase family. STE20 subfamily.</text>
</comment>
<dbReference type="EC" id="2.7.11.1" evidence="3"/>
<dbReference type="GO" id="GO:0005524">
    <property type="term" value="F:ATP binding"/>
    <property type="evidence" value="ECO:0007669"/>
    <property type="project" value="UniProtKB-UniRule"/>
</dbReference>
<dbReference type="FunFam" id="3.10.20.90:FF:000043">
    <property type="entry name" value="serine/threonine-protein kinase OSR1 isoform X1"/>
    <property type="match status" value="1"/>
</dbReference>
<evidence type="ECO:0000259" key="16">
    <source>
        <dbReference type="PROSITE" id="PS50011"/>
    </source>
</evidence>
<dbReference type="Gene3D" id="1.10.510.10">
    <property type="entry name" value="Transferase(Phosphotransferase) domain 1"/>
    <property type="match status" value="1"/>
</dbReference>
<evidence type="ECO:0000256" key="14">
    <source>
        <dbReference type="PROSITE-ProRule" id="PRU10141"/>
    </source>
</evidence>
<evidence type="ECO:0000256" key="9">
    <source>
        <dbReference type="ARBA" id="ARBA00022777"/>
    </source>
</evidence>
<evidence type="ECO:0000256" key="12">
    <source>
        <dbReference type="ARBA" id="ARBA00047899"/>
    </source>
</evidence>
<dbReference type="GO" id="GO:0004674">
    <property type="term" value="F:protein serine/threonine kinase activity"/>
    <property type="evidence" value="ECO:0007669"/>
    <property type="project" value="UniProtKB-KW"/>
</dbReference>
<keyword evidence="5" id="KW-0723">Serine/threonine-protein kinase</keyword>
<dbReference type="PROSITE" id="PS50011">
    <property type="entry name" value="PROTEIN_KINASE_DOM"/>
    <property type="match status" value="1"/>
</dbReference>
<feature type="compositionally biased region" description="Polar residues" evidence="15">
    <location>
        <begin position="112"/>
        <end position="133"/>
    </location>
</feature>
<dbReference type="InterPro" id="IPR050629">
    <property type="entry name" value="STE20/SPS1-PAK"/>
</dbReference>
<evidence type="ECO:0000313" key="17">
    <source>
        <dbReference type="Proteomes" id="UP000694925"/>
    </source>
</evidence>
<dbReference type="PANTHER" id="PTHR48012">
    <property type="entry name" value="STERILE20-LIKE KINASE, ISOFORM B-RELATED"/>
    <property type="match status" value="1"/>
</dbReference>
<dbReference type="InterPro" id="IPR024678">
    <property type="entry name" value="Kinase_OSR1/WNK_CCT"/>
</dbReference>
<evidence type="ECO:0000256" key="7">
    <source>
        <dbReference type="ARBA" id="ARBA00022679"/>
    </source>
</evidence>
<feature type="region of interest" description="Disordered" evidence="15">
    <location>
        <begin position="81"/>
        <end position="144"/>
    </location>
</feature>
<evidence type="ECO:0000256" key="4">
    <source>
        <dbReference type="ARBA" id="ARBA00022490"/>
    </source>
</evidence>
<dbReference type="InterPro" id="IPR017441">
    <property type="entry name" value="Protein_kinase_ATP_BS"/>
</dbReference>
<evidence type="ECO:0000256" key="1">
    <source>
        <dbReference type="ARBA" id="ARBA00004496"/>
    </source>
</evidence>
<dbReference type="Proteomes" id="UP000694925">
    <property type="component" value="Unplaced"/>
</dbReference>
<evidence type="ECO:0000313" key="18">
    <source>
        <dbReference type="RefSeq" id="XP_017881887.1"/>
    </source>
</evidence>
<evidence type="ECO:0000256" key="11">
    <source>
        <dbReference type="ARBA" id="ARBA00022990"/>
    </source>
</evidence>
<dbReference type="CDD" id="cd06610">
    <property type="entry name" value="STKc_OSR1_SPAK"/>
    <property type="match status" value="1"/>
</dbReference>
<dbReference type="KEGG" id="ccal:108626006"/>
<feature type="region of interest" description="Disordered" evidence="15">
    <location>
        <begin position="496"/>
        <end position="520"/>
    </location>
</feature>
<evidence type="ECO:0000256" key="2">
    <source>
        <dbReference type="ARBA" id="ARBA00008874"/>
    </source>
</evidence>
<reference evidence="18" key="1">
    <citation type="submission" date="2025-08" db="UniProtKB">
        <authorList>
            <consortium name="RefSeq"/>
        </authorList>
    </citation>
    <scope>IDENTIFICATION</scope>
    <source>
        <tissue evidence="18">Whole body</tissue>
    </source>
</reference>
<feature type="binding site" evidence="14">
    <location>
        <position position="204"/>
    </location>
    <ligand>
        <name>ATP</name>
        <dbReference type="ChEBI" id="CHEBI:30616"/>
    </ligand>
</feature>
<evidence type="ECO:0000256" key="10">
    <source>
        <dbReference type="ARBA" id="ARBA00022840"/>
    </source>
</evidence>
<dbReference type="InterPro" id="IPR000719">
    <property type="entry name" value="Prot_kinase_dom"/>
</dbReference>
<keyword evidence="9 18" id="KW-0418">Kinase</keyword>
<feature type="domain" description="Protein kinase" evidence="16">
    <location>
        <begin position="175"/>
        <end position="452"/>
    </location>
</feature>
<comment type="catalytic activity">
    <reaction evidence="13">
        <text>L-seryl-[protein] + ATP = O-phospho-L-seryl-[protein] + ADP + H(+)</text>
        <dbReference type="Rhea" id="RHEA:17989"/>
        <dbReference type="Rhea" id="RHEA-COMP:9863"/>
        <dbReference type="Rhea" id="RHEA-COMP:11604"/>
        <dbReference type="ChEBI" id="CHEBI:15378"/>
        <dbReference type="ChEBI" id="CHEBI:29999"/>
        <dbReference type="ChEBI" id="CHEBI:30616"/>
        <dbReference type="ChEBI" id="CHEBI:83421"/>
        <dbReference type="ChEBI" id="CHEBI:456216"/>
        <dbReference type="EC" id="2.7.11.1"/>
    </reaction>
</comment>